<organism evidence="2 3">
    <name type="scientific">Sporothrix epigloea</name>
    <dbReference type="NCBI Taxonomy" id="1892477"/>
    <lineage>
        <taxon>Eukaryota</taxon>
        <taxon>Fungi</taxon>
        <taxon>Dikarya</taxon>
        <taxon>Ascomycota</taxon>
        <taxon>Pezizomycotina</taxon>
        <taxon>Sordariomycetes</taxon>
        <taxon>Sordariomycetidae</taxon>
        <taxon>Ophiostomatales</taxon>
        <taxon>Ophiostomataceae</taxon>
        <taxon>Sporothrix</taxon>
    </lineage>
</organism>
<keyword evidence="3" id="KW-1185">Reference proteome</keyword>
<keyword evidence="1" id="KW-1133">Transmembrane helix</keyword>
<keyword evidence="1" id="KW-0812">Transmembrane</keyword>
<dbReference type="EMBL" id="CAWUOM010000096">
    <property type="protein sequence ID" value="CAK7271861.1"/>
    <property type="molecule type" value="Genomic_DNA"/>
</dbReference>
<reference evidence="2 3" key="1">
    <citation type="submission" date="2024-01" db="EMBL/GenBank/DDBJ databases">
        <authorList>
            <person name="Allen C."/>
            <person name="Tagirdzhanova G."/>
        </authorList>
    </citation>
    <scope>NUCLEOTIDE SEQUENCE [LARGE SCALE GENOMIC DNA]</scope>
    <source>
        <strain evidence="2 3">CBS 573.63</strain>
    </source>
</reference>
<comment type="caution">
    <text evidence="2">The sequence shown here is derived from an EMBL/GenBank/DDBJ whole genome shotgun (WGS) entry which is preliminary data.</text>
</comment>
<sequence length="477" mass="49045">MTGPVLKERLFGDVSMVSKVGSITSTLASTAAAVPRSHSTTLYVQQASVMTAIRSVGGSGTGFSGGGGGTAGNIITFDATDFYDGQAYSSADSVYVGNESDDPTDDTAKSFGFTLASTDYSVTDVYLSVVQNGSTIAKASSFLTGPDTAVTIKYTMLPPSTRATSPKGIITIIDTNNILTSGYDTTALYFEVLWMQTDGSSGTSYSRSFAFVNPADLIASAVPTTLLAQFANTDPVRPESYMHIKSTVATTVSKATTTTSSTAVALSTSVSASLTGPTESSSSGSSGLSKGAIAGIAVSTIAALAIIATAIFIFLRRRLKRKSTKSAYNAALLTSPVETYRGAGQTPSLNRPNADIASVTMDNLGGKSALVSGAGATAGHFTVTDRETGEPGTPHRSLTPYADDILPVASAGGPPAVTPPENSVAPTAPTMRGQVAALIEEHMTAEDVARLEAEERELDADIENAIRNRAAAAGRRS</sequence>
<name>A0ABP0DY34_9PEZI</name>
<evidence type="ECO:0000313" key="2">
    <source>
        <dbReference type="EMBL" id="CAK7271861.1"/>
    </source>
</evidence>
<dbReference type="Proteomes" id="UP001642501">
    <property type="component" value="Unassembled WGS sequence"/>
</dbReference>
<protein>
    <submittedName>
        <fullName evidence="2">Uncharacterized protein</fullName>
    </submittedName>
</protein>
<evidence type="ECO:0000256" key="1">
    <source>
        <dbReference type="SAM" id="Phobius"/>
    </source>
</evidence>
<keyword evidence="1" id="KW-0472">Membrane</keyword>
<evidence type="ECO:0000313" key="3">
    <source>
        <dbReference type="Proteomes" id="UP001642501"/>
    </source>
</evidence>
<gene>
    <name evidence="2" type="ORF">SEPCBS57363_004838</name>
</gene>
<feature type="transmembrane region" description="Helical" evidence="1">
    <location>
        <begin position="292"/>
        <end position="315"/>
    </location>
</feature>
<proteinExistence type="predicted"/>
<accession>A0ABP0DY34</accession>